<dbReference type="PROSITE" id="PS00022">
    <property type="entry name" value="EGF_1"/>
    <property type="match status" value="1"/>
</dbReference>
<dbReference type="Pfam" id="PF13855">
    <property type="entry name" value="LRR_8"/>
    <property type="match status" value="1"/>
</dbReference>
<dbReference type="PANTHER" id="PTHR48010">
    <property type="entry name" value="OS05G0588300 PROTEIN"/>
    <property type="match status" value="1"/>
</dbReference>
<comment type="subcellular location">
    <subcellularLocation>
        <location evidence="1">Cytoplasm</location>
        <location evidence="1">Cytoskeleton</location>
        <location evidence="1">Cilium axoneme</location>
    </subcellularLocation>
</comment>
<evidence type="ECO:0000313" key="6">
    <source>
        <dbReference type="Proteomes" id="UP000002009"/>
    </source>
</evidence>
<reference evidence="5 6" key="1">
    <citation type="journal article" date="2009" name="Science">
        <title>Green evolution and dynamic adaptations revealed by genomes of the marine picoeukaryotes Micromonas.</title>
        <authorList>
            <person name="Worden A.Z."/>
            <person name="Lee J.H."/>
            <person name="Mock T."/>
            <person name="Rouze P."/>
            <person name="Simmons M.P."/>
            <person name="Aerts A.L."/>
            <person name="Allen A.E."/>
            <person name="Cuvelier M.L."/>
            <person name="Derelle E."/>
            <person name="Everett M.V."/>
            <person name="Foulon E."/>
            <person name="Grimwood J."/>
            <person name="Gundlach H."/>
            <person name="Henrissat B."/>
            <person name="Napoli C."/>
            <person name="McDonald S.M."/>
            <person name="Parker M.S."/>
            <person name="Rombauts S."/>
            <person name="Salamov A."/>
            <person name="Von Dassow P."/>
            <person name="Badger J.H."/>
            <person name="Coutinho P.M."/>
            <person name="Demir E."/>
            <person name="Dubchak I."/>
            <person name="Gentemann C."/>
            <person name="Eikrem W."/>
            <person name="Gready J.E."/>
            <person name="John U."/>
            <person name="Lanier W."/>
            <person name="Lindquist E.A."/>
            <person name="Lucas S."/>
            <person name="Mayer K.F."/>
            <person name="Moreau H."/>
            <person name="Not F."/>
            <person name="Otillar R."/>
            <person name="Panaud O."/>
            <person name="Pangilinan J."/>
            <person name="Paulsen I."/>
            <person name="Piegu B."/>
            <person name="Poliakov A."/>
            <person name="Robbens S."/>
            <person name="Schmutz J."/>
            <person name="Toulza E."/>
            <person name="Wyss T."/>
            <person name="Zelensky A."/>
            <person name="Zhou K."/>
            <person name="Armbrust E.V."/>
            <person name="Bhattacharya D."/>
            <person name="Goodenough U.W."/>
            <person name="Van de Peer Y."/>
            <person name="Grigoriev I.V."/>
        </authorList>
    </citation>
    <scope>NUCLEOTIDE SEQUENCE [LARGE SCALE GENOMIC DNA]</scope>
    <source>
        <strain evidence="6">RCC299 / NOUM17</strain>
    </source>
</reference>
<dbReference type="eggNOG" id="KOG0619">
    <property type="taxonomic scope" value="Eukaryota"/>
</dbReference>
<accession>C1EIS8</accession>
<dbReference type="InterPro" id="IPR000742">
    <property type="entry name" value="EGF"/>
</dbReference>
<dbReference type="InParanoid" id="C1EIS8"/>
<dbReference type="InterPro" id="IPR032675">
    <property type="entry name" value="LRR_dom_sf"/>
</dbReference>
<feature type="compositionally biased region" description="Polar residues" evidence="2">
    <location>
        <begin position="931"/>
        <end position="943"/>
    </location>
</feature>
<dbReference type="InterPro" id="IPR001611">
    <property type="entry name" value="Leu-rich_rpt"/>
</dbReference>
<evidence type="ECO:0000313" key="5">
    <source>
        <dbReference type="EMBL" id="ACO68066.1"/>
    </source>
</evidence>
<feature type="chain" id="PRO_5002909039" description="EGF-like domain-containing protein" evidence="3">
    <location>
        <begin position="23"/>
        <end position="979"/>
    </location>
</feature>
<evidence type="ECO:0000259" key="4">
    <source>
        <dbReference type="PROSITE" id="PS00022"/>
    </source>
</evidence>
<keyword evidence="6" id="KW-1185">Reference proteome</keyword>
<dbReference type="GO" id="GO:0005930">
    <property type="term" value="C:axoneme"/>
    <property type="evidence" value="ECO:0007669"/>
    <property type="project" value="UniProtKB-SubCell"/>
</dbReference>
<dbReference type="EMBL" id="CP001334">
    <property type="protein sequence ID" value="ACO68066.1"/>
    <property type="molecule type" value="Genomic_DNA"/>
</dbReference>
<feature type="signal peptide" evidence="3">
    <location>
        <begin position="1"/>
        <end position="22"/>
    </location>
</feature>
<dbReference type="SUPFAM" id="SSF52058">
    <property type="entry name" value="L domain-like"/>
    <property type="match status" value="1"/>
</dbReference>
<proteinExistence type="predicted"/>
<dbReference type="OrthoDB" id="511504at2759"/>
<organism evidence="5 6">
    <name type="scientific">Micromonas commoda (strain RCC299 / NOUM17 / CCMP2709)</name>
    <name type="common">Picoplanktonic green alga</name>
    <dbReference type="NCBI Taxonomy" id="296587"/>
    <lineage>
        <taxon>Eukaryota</taxon>
        <taxon>Viridiplantae</taxon>
        <taxon>Chlorophyta</taxon>
        <taxon>Mamiellophyceae</taxon>
        <taxon>Mamiellales</taxon>
        <taxon>Mamiellaceae</taxon>
        <taxon>Micromonas</taxon>
    </lineage>
</organism>
<gene>
    <name evidence="5" type="ORF">MICPUN_104507</name>
</gene>
<feature type="region of interest" description="Disordered" evidence="2">
    <location>
        <begin position="926"/>
        <end position="979"/>
    </location>
</feature>
<dbReference type="Gene3D" id="3.80.10.10">
    <property type="entry name" value="Ribonuclease Inhibitor"/>
    <property type="match status" value="2"/>
</dbReference>
<dbReference type="STRING" id="296587.C1EIS8"/>
<dbReference type="AlphaFoldDB" id="C1EIS8"/>
<evidence type="ECO:0000256" key="3">
    <source>
        <dbReference type="SAM" id="SignalP"/>
    </source>
</evidence>
<protein>
    <recommendedName>
        <fullName evidence="4">EGF-like domain-containing protein</fullName>
    </recommendedName>
</protein>
<dbReference type="Proteomes" id="UP000002009">
    <property type="component" value="Chromosome 16"/>
</dbReference>
<feature type="domain" description="EGF-like" evidence="4">
    <location>
        <begin position="818"/>
        <end position="829"/>
    </location>
</feature>
<sequence length="979" mass="103346">MARARALALALTLALLLAPSDDDAFTRGASTALMLAHGAVVASQCPVGDDAVLRTTGSNGAVASGDLSQPASLVSGCSYDFNLGDRTELYLVMRRDSEDQRLTIEWDLTYEYKAPTFAFTWNGQSTRGAEGLNPHTHSEIKSVMYADWLWTPGAPTGSHTFAQSDDGRDEYHCSAACRAFETNLPSKTGDLYITLSTWQAYNPVEGSVIVRMETPRKAIKEAQLDVIKAVYDATCASRLAPATWSSDEYLANTNTDPGQMPHCDWIPGGWKSTWHTSNACDEIPGLTCDGEGDVLGLRVTEKGLAGDLPPGLAGKLPKLEELNLDGNQLTGNVLEVLMYSSSIRSFSAAGNGLRGRIPCPGAGPPPNGLDSESDWSSWYNTAVDACGASAGNPYVRHKGAKGLYHLDLGQNALDGEVPGACLAACAPSLASVDLAGNGLVGAIPASFANLSDTLRALDLGQNRLTGTLPASYASLAKLRTLDLSLNRIGGGIPPSWMTDMTALYSIDLSHNLITGELPATGPRLTRLRRVFLGHNKLRGGDVGSQLVHLYDALRSETHERDSFAAGTTYVLSGNDFSGPLPDALRQLFTHPKTARALAQVRLGGNRFRCDKATGGWPRWAAKLQLGHAHSFGACQPVPVVTSVRKFVGASNKEQTTSAVRSSGDEGDAPIVPVVRMGDPLEIRGEGFVVSDEARCRFAIRRGRDADGTERLRFAYSPATVILPETNSPTNGDPPRGGFGRLTCDAGVFDASDLTIPLDAIVSVAMFGDDFYDDDTVANHREFFIRLACPARTAGAHCQHTAVNLCNDAGVPTDDGRGCMCDEGRVGGRCDACAEGWSATYVVDGGEIGAGEFGNNAGKLASCDAPDGDANGGAGNKDAPTLVPWAEWALIAGSCVTTALAGVLYLVVTRELKGSPVFAPAVTARTDAPNLRDSSGDGSRNASGNPPPDGEIPFDDAFGGSLPPMVGRGYANLRDEESGR</sequence>
<dbReference type="GeneID" id="8249588"/>
<name>C1EIS8_MICCC</name>
<dbReference type="KEGG" id="mis:MICPUN_104507"/>
<dbReference type="InterPro" id="IPR050994">
    <property type="entry name" value="At_inactive_RLKs"/>
</dbReference>
<dbReference type="RefSeq" id="XP_002506808.1">
    <property type="nucleotide sequence ID" value="XM_002506762.1"/>
</dbReference>
<keyword evidence="3" id="KW-0732">Signal</keyword>
<dbReference type="Pfam" id="PF00560">
    <property type="entry name" value="LRR_1"/>
    <property type="match status" value="1"/>
</dbReference>
<evidence type="ECO:0000256" key="1">
    <source>
        <dbReference type="ARBA" id="ARBA00004430"/>
    </source>
</evidence>
<evidence type="ECO:0000256" key="2">
    <source>
        <dbReference type="SAM" id="MobiDB-lite"/>
    </source>
</evidence>
<dbReference type="PANTHER" id="PTHR48010:SF58">
    <property type="entry name" value="RECEPTOR PROTEIN KINASE-LIKE PROTEIN ZAR1"/>
    <property type="match status" value="1"/>
</dbReference>